<sequence>MGLLLAVLTLAGTFFSFQSPSEKELLDRFGEAQRFYAEGAYDQAITHYDAVSRVRSRVLDTQLLDVTVGEASYPVQEAAVYQVGNA</sequence>
<evidence type="ECO:0008006" key="2">
    <source>
        <dbReference type="Google" id="ProtNLM"/>
    </source>
</evidence>
<accession>A0A382XLH4</accession>
<dbReference type="AlphaFoldDB" id="A0A382XLH4"/>
<protein>
    <recommendedName>
        <fullName evidence="2">Tetratricopeptide repeat-like domain-containing protein</fullName>
    </recommendedName>
</protein>
<gene>
    <name evidence="1" type="ORF">METZ01_LOCUS424554</name>
</gene>
<reference evidence="1" key="1">
    <citation type="submission" date="2018-05" db="EMBL/GenBank/DDBJ databases">
        <authorList>
            <person name="Lanie J.A."/>
            <person name="Ng W.-L."/>
            <person name="Kazmierczak K.M."/>
            <person name="Andrzejewski T.M."/>
            <person name="Davidsen T.M."/>
            <person name="Wayne K.J."/>
            <person name="Tettelin H."/>
            <person name="Glass J.I."/>
            <person name="Rusch D."/>
            <person name="Podicherti R."/>
            <person name="Tsui H.-C.T."/>
            <person name="Winkler M.E."/>
        </authorList>
    </citation>
    <scope>NUCLEOTIDE SEQUENCE</scope>
</reference>
<organism evidence="1">
    <name type="scientific">marine metagenome</name>
    <dbReference type="NCBI Taxonomy" id="408172"/>
    <lineage>
        <taxon>unclassified sequences</taxon>
        <taxon>metagenomes</taxon>
        <taxon>ecological metagenomes</taxon>
    </lineage>
</organism>
<proteinExistence type="predicted"/>
<feature type="non-terminal residue" evidence="1">
    <location>
        <position position="86"/>
    </location>
</feature>
<name>A0A382XLH4_9ZZZZ</name>
<dbReference type="EMBL" id="UINC01168597">
    <property type="protein sequence ID" value="SVD71700.1"/>
    <property type="molecule type" value="Genomic_DNA"/>
</dbReference>
<evidence type="ECO:0000313" key="1">
    <source>
        <dbReference type="EMBL" id="SVD71700.1"/>
    </source>
</evidence>